<gene>
    <name evidence="3" type="ORF">SASPL_157239</name>
</gene>
<proteinExistence type="predicted"/>
<reference evidence="3" key="2">
    <citation type="submission" date="2020-08" db="EMBL/GenBank/DDBJ databases">
        <title>Plant Genome Project.</title>
        <authorList>
            <person name="Zhang R.-G."/>
        </authorList>
    </citation>
    <scope>NUCLEOTIDE SEQUENCE</scope>
    <source>
        <strain evidence="3">Huo1</strain>
        <tissue evidence="3">Leaf</tissue>
    </source>
</reference>
<protein>
    <submittedName>
        <fullName evidence="3">Uncharacterized protein</fullName>
    </submittedName>
</protein>
<feature type="transmembrane region" description="Helical" evidence="2">
    <location>
        <begin position="12"/>
        <end position="32"/>
    </location>
</feature>
<feature type="region of interest" description="Disordered" evidence="1">
    <location>
        <begin position="63"/>
        <end position="104"/>
    </location>
</feature>
<keyword evidence="2" id="KW-1133">Transmembrane helix</keyword>
<keyword evidence="4" id="KW-1185">Reference proteome</keyword>
<feature type="compositionally biased region" description="Low complexity" evidence="1">
    <location>
        <begin position="68"/>
        <end position="83"/>
    </location>
</feature>
<organism evidence="3">
    <name type="scientific">Salvia splendens</name>
    <name type="common">Scarlet sage</name>
    <dbReference type="NCBI Taxonomy" id="180675"/>
    <lineage>
        <taxon>Eukaryota</taxon>
        <taxon>Viridiplantae</taxon>
        <taxon>Streptophyta</taxon>
        <taxon>Embryophyta</taxon>
        <taxon>Tracheophyta</taxon>
        <taxon>Spermatophyta</taxon>
        <taxon>Magnoliopsida</taxon>
        <taxon>eudicotyledons</taxon>
        <taxon>Gunneridae</taxon>
        <taxon>Pentapetalae</taxon>
        <taxon>asterids</taxon>
        <taxon>lamiids</taxon>
        <taxon>Lamiales</taxon>
        <taxon>Lamiaceae</taxon>
        <taxon>Nepetoideae</taxon>
        <taxon>Mentheae</taxon>
        <taxon>Salviinae</taxon>
        <taxon>Salvia</taxon>
        <taxon>Salvia subgen. Calosphace</taxon>
        <taxon>core Calosphace</taxon>
    </lineage>
</organism>
<sequence length="175" mass="19358">MKTDLQKLTFIILKPFILFIILSLSIFAFLSIQATTRRPPPAPDSTALPSDLKIRPGYSSYDSYLQRSSTKPSTPSSATSGPPRLGPQASISNSPMFSITRSTRGNSSARSSALWRAAACVLHVLLSRRADKYSANDLFSVKPLEEMFKKSELIEVRSIDGFGLDTEVVFRKIRN</sequence>
<evidence type="ECO:0000256" key="1">
    <source>
        <dbReference type="SAM" id="MobiDB-lite"/>
    </source>
</evidence>
<evidence type="ECO:0000313" key="4">
    <source>
        <dbReference type="Proteomes" id="UP000298416"/>
    </source>
</evidence>
<feature type="compositionally biased region" description="Polar residues" evidence="1">
    <location>
        <begin position="89"/>
        <end position="104"/>
    </location>
</feature>
<keyword evidence="2" id="KW-0472">Membrane</keyword>
<comment type="caution">
    <text evidence="3">The sequence shown here is derived from an EMBL/GenBank/DDBJ whole genome shotgun (WGS) entry which is preliminary data.</text>
</comment>
<name>A0A8X8YVD5_SALSN</name>
<evidence type="ECO:0000256" key="2">
    <source>
        <dbReference type="SAM" id="Phobius"/>
    </source>
</evidence>
<accession>A0A8X8YVD5</accession>
<keyword evidence="2" id="KW-0812">Transmembrane</keyword>
<dbReference type="AlphaFoldDB" id="A0A8X8YVD5"/>
<reference evidence="3" key="1">
    <citation type="submission" date="2018-01" db="EMBL/GenBank/DDBJ databases">
        <authorList>
            <person name="Mao J.F."/>
        </authorList>
    </citation>
    <scope>NUCLEOTIDE SEQUENCE</scope>
    <source>
        <strain evidence="3">Huo1</strain>
        <tissue evidence="3">Leaf</tissue>
    </source>
</reference>
<dbReference type="Proteomes" id="UP000298416">
    <property type="component" value="Unassembled WGS sequence"/>
</dbReference>
<evidence type="ECO:0000313" key="3">
    <source>
        <dbReference type="EMBL" id="KAG6383024.1"/>
    </source>
</evidence>
<dbReference type="EMBL" id="PNBA02000771">
    <property type="protein sequence ID" value="KAG6383024.1"/>
    <property type="molecule type" value="Genomic_DNA"/>
</dbReference>